<accession>A0A916DQA9</accession>
<dbReference type="RefSeq" id="WP_264792272.1">
    <property type="nucleotide sequence ID" value="NZ_AP026867.1"/>
</dbReference>
<evidence type="ECO:0000313" key="1">
    <source>
        <dbReference type="EMBL" id="BDS11064.1"/>
    </source>
</evidence>
<dbReference type="KEGG" id="aup:AsAng_0017750"/>
<name>A0A916DQA9_9BACT</name>
<dbReference type="AlphaFoldDB" id="A0A916DQA9"/>
<reference evidence="1" key="1">
    <citation type="submission" date="2022-09" db="EMBL/GenBank/DDBJ databases">
        <title>Aureispira anguillicida sp. nov., isolated from Leptocephalus of Japanese eel Anguilla japonica.</title>
        <authorList>
            <person name="Yuasa K."/>
            <person name="Mekata T."/>
            <person name="Ikunari K."/>
        </authorList>
    </citation>
    <scope>NUCLEOTIDE SEQUENCE</scope>
    <source>
        <strain evidence="1">EL160426</strain>
    </source>
</reference>
<gene>
    <name evidence="1" type="ORF">AsAng_0017750</name>
</gene>
<organism evidence="1 2">
    <name type="scientific">Aureispira anguillae</name>
    <dbReference type="NCBI Taxonomy" id="2864201"/>
    <lineage>
        <taxon>Bacteria</taxon>
        <taxon>Pseudomonadati</taxon>
        <taxon>Bacteroidota</taxon>
        <taxon>Saprospiria</taxon>
        <taxon>Saprospirales</taxon>
        <taxon>Saprospiraceae</taxon>
        <taxon>Aureispira</taxon>
    </lineage>
</organism>
<proteinExistence type="predicted"/>
<dbReference type="Proteomes" id="UP001060919">
    <property type="component" value="Chromosome"/>
</dbReference>
<evidence type="ECO:0000313" key="2">
    <source>
        <dbReference type="Proteomes" id="UP001060919"/>
    </source>
</evidence>
<protein>
    <submittedName>
        <fullName evidence="1">Uncharacterized protein</fullName>
    </submittedName>
</protein>
<dbReference type="EMBL" id="AP026867">
    <property type="protein sequence ID" value="BDS11064.1"/>
    <property type="molecule type" value="Genomic_DNA"/>
</dbReference>
<keyword evidence="2" id="KW-1185">Reference proteome</keyword>
<sequence length="392" mass="45614">MKEFLSIQQCSDTSKLNEIQTTISNDYQSQVFDSSLIISSRINFLDPNQYETIGRFYLVWLFDCSQPLQIKSQYVYYTKSWDGFLHPCGFKDGQLAFFKHKATHLYLSEDMPFQKRGENELLQSLQTNNGIYSLMEVGSALNKTQIIVLSKASGEPLGYLQHLGSENNLKKYIPEYKKTKTTSITDYIRMKGFDDDEKFLNIEHLIDVDNNRLLVIICHRKYKKNPATSTNKNSPFFYLFIDKKTGNITGHLKFVSGLKPFKSTNFYKLEDSPFVEENILAFPLKENLLFKSSKNLILFDKNGKQQKNIPLKGKDYSIIRKMKLVGAYNDYFFLMHLQKGIVVQIEYAENLALQLEKINKELKKEPNRTNLIAEQYLDMENVVVKNYERTKG</sequence>